<organism evidence="2 3">
    <name type="scientific">Saccharopolyspora rhizosphaerae</name>
    <dbReference type="NCBI Taxonomy" id="2492662"/>
    <lineage>
        <taxon>Bacteria</taxon>
        <taxon>Bacillati</taxon>
        <taxon>Actinomycetota</taxon>
        <taxon>Actinomycetes</taxon>
        <taxon>Pseudonocardiales</taxon>
        <taxon>Pseudonocardiaceae</taxon>
        <taxon>Saccharopolyspora</taxon>
    </lineage>
</organism>
<dbReference type="Proteomes" id="UP000274515">
    <property type="component" value="Unassembled WGS sequence"/>
</dbReference>
<gene>
    <name evidence="2" type="ORF">EIL87_16480</name>
</gene>
<evidence type="ECO:0000313" key="3">
    <source>
        <dbReference type="Proteomes" id="UP000274515"/>
    </source>
</evidence>
<protein>
    <recommendedName>
        <fullName evidence="4">PE domain-containing protein</fullName>
    </recommendedName>
</protein>
<feature type="region of interest" description="Disordered" evidence="1">
    <location>
        <begin position="113"/>
        <end position="136"/>
    </location>
</feature>
<evidence type="ECO:0000256" key="1">
    <source>
        <dbReference type="SAM" id="MobiDB-lite"/>
    </source>
</evidence>
<dbReference type="EMBL" id="RSAA01000015">
    <property type="protein sequence ID" value="RRO15615.1"/>
    <property type="molecule type" value="Genomic_DNA"/>
</dbReference>
<sequence>MTSAEGGFAAAKEGLKAVSGQTQWINSQVSAGKLALDPEAAEKAAKRCEEEIRELARVFRDARQITRVHGLGDYPDGQQLAQRFQDKASDPQAGALKLVRDLQDELKKQADAFREAAKDYRTTDEQNADDLRRGMQ</sequence>
<accession>A0A3R8VE04</accession>
<keyword evidence="3" id="KW-1185">Reference proteome</keyword>
<dbReference type="AlphaFoldDB" id="A0A3R8VE04"/>
<name>A0A3R8VE04_9PSEU</name>
<evidence type="ECO:0008006" key="4">
    <source>
        <dbReference type="Google" id="ProtNLM"/>
    </source>
</evidence>
<dbReference type="RefSeq" id="WP_125091412.1">
    <property type="nucleotide sequence ID" value="NZ_RSAA01000015.1"/>
</dbReference>
<proteinExistence type="predicted"/>
<dbReference type="OrthoDB" id="3694254at2"/>
<comment type="caution">
    <text evidence="2">The sequence shown here is derived from an EMBL/GenBank/DDBJ whole genome shotgun (WGS) entry which is preliminary data.</text>
</comment>
<dbReference type="Gene3D" id="1.10.287.1060">
    <property type="entry name" value="ESAT-6-like"/>
    <property type="match status" value="1"/>
</dbReference>
<reference evidence="2 3" key="1">
    <citation type="submission" date="2018-11" db="EMBL/GenBank/DDBJ databases">
        <title>Saccharopolyspora rhizosphaerae sp. nov., an actinomycete isolated from rhizosphere soil in Thailand.</title>
        <authorList>
            <person name="Intra B."/>
            <person name="Euanorasetr J."/>
            <person name="Take A."/>
            <person name="Inahashi Y."/>
            <person name="Mori M."/>
            <person name="Panbangred W."/>
            <person name="Matsumoto A."/>
        </authorList>
    </citation>
    <scope>NUCLEOTIDE SEQUENCE [LARGE SCALE GENOMIC DNA]</scope>
    <source>
        <strain evidence="2 3">H219</strain>
    </source>
</reference>
<evidence type="ECO:0000313" key="2">
    <source>
        <dbReference type="EMBL" id="RRO15615.1"/>
    </source>
</evidence>